<name>A0ACB6R4R7_9PLEO</name>
<gene>
    <name evidence="1" type="ORF">BDR25DRAFT_352723</name>
</gene>
<dbReference type="Proteomes" id="UP000799755">
    <property type="component" value="Unassembled WGS sequence"/>
</dbReference>
<keyword evidence="2" id="KW-1185">Reference proteome</keyword>
<evidence type="ECO:0000313" key="1">
    <source>
        <dbReference type="EMBL" id="KAF2473300.1"/>
    </source>
</evidence>
<sequence>MTGELIGQVERLAEQAEQADGDDGIDTSSIDGVAAGRIADLGAARDCFWAGGLLEFADDAPRIHRLMHITDSVDVCIRYIPRLVCHHTNNHPPHPSTLTSPQHLLRHPTQLPNKTYLTNPLTYSLATMESSPLTMFKLLLPKLPFICKIALLHTLSLSENATKWDLRTELTIEIVRQMLGPTAKQQSITKQQWLTTKDPGVKGRVWVSKVKCEVPGEDDLRQILFKAIEDMGGENEGGCGKDMYTPPDAVPLEAEWNGYRGGVSENEPEPAGLSEKEKYENLMKEVQSRVTLLYFHGGAMYLLDPATYRPVTSKIAKATGGRVFSVRYRLSPQNPFPAALLDALTAYLSLLYPPPGTPHNPIPASEIIIGGDSAGGLLATALLQTILQIHRTNPSKTVKFNGKDVEIPIPAALALTSPWLDVTRSLPSIESLRKYDYLPPPSQTYHMNYPPCSAWPVDPPRADLYCEGSALCHPLVSPLAAKDWTSSPPIFFSLGQEMLRDEDAVLARRISFQGGKIVWREFEAMPHCFAMMLESLEASRLHFLELGAFCKIVVEKPLDVRASACLVTVKSLVMREVNVERLIELTDGEVSIMMREGRERLERRAYAIGRENKEVVDWLATLARPPYLTHFFVDLFYQYPLQSVAITKQNPSNHSSDDFIVFKDQANVVSQSELVFQSWNTPDTCPAATRLSERELNQVLGSATSALGHNLVQQRIDGVKIHIFPMPSILSR</sequence>
<comment type="caution">
    <text evidence="1">The sequence shown here is derived from an EMBL/GenBank/DDBJ whole genome shotgun (WGS) entry which is preliminary data.</text>
</comment>
<dbReference type="EMBL" id="MU003500">
    <property type="protein sequence ID" value="KAF2473300.1"/>
    <property type="molecule type" value="Genomic_DNA"/>
</dbReference>
<protein>
    <submittedName>
        <fullName evidence="1">Uncharacterized protein</fullName>
    </submittedName>
</protein>
<reference evidence="1" key="1">
    <citation type="journal article" date="2020" name="Stud. Mycol.">
        <title>101 Dothideomycetes genomes: a test case for predicting lifestyles and emergence of pathogens.</title>
        <authorList>
            <person name="Haridas S."/>
            <person name="Albert R."/>
            <person name="Binder M."/>
            <person name="Bloem J."/>
            <person name="Labutti K."/>
            <person name="Salamov A."/>
            <person name="Andreopoulos B."/>
            <person name="Baker S."/>
            <person name="Barry K."/>
            <person name="Bills G."/>
            <person name="Bluhm B."/>
            <person name="Cannon C."/>
            <person name="Castanera R."/>
            <person name="Culley D."/>
            <person name="Daum C."/>
            <person name="Ezra D."/>
            <person name="Gonzalez J."/>
            <person name="Henrissat B."/>
            <person name="Kuo A."/>
            <person name="Liang C."/>
            <person name="Lipzen A."/>
            <person name="Lutzoni F."/>
            <person name="Magnuson J."/>
            <person name="Mondo S."/>
            <person name="Nolan M."/>
            <person name="Ohm R."/>
            <person name="Pangilinan J."/>
            <person name="Park H.-J."/>
            <person name="Ramirez L."/>
            <person name="Alfaro M."/>
            <person name="Sun H."/>
            <person name="Tritt A."/>
            <person name="Yoshinaga Y."/>
            <person name="Zwiers L.-H."/>
            <person name="Turgeon B."/>
            <person name="Goodwin S."/>
            <person name="Spatafora J."/>
            <person name="Crous P."/>
            <person name="Grigoriev I."/>
        </authorList>
    </citation>
    <scope>NUCLEOTIDE SEQUENCE</scope>
    <source>
        <strain evidence="1">ATCC 200398</strain>
    </source>
</reference>
<organism evidence="1 2">
    <name type="scientific">Lindgomyces ingoldianus</name>
    <dbReference type="NCBI Taxonomy" id="673940"/>
    <lineage>
        <taxon>Eukaryota</taxon>
        <taxon>Fungi</taxon>
        <taxon>Dikarya</taxon>
        <taxon>Ascomycota</taxon>
        <taxon>Pezizomycotina</taxon>
        <taxon>Dothideomycetes</taxon>
        <taxon>Pleosporomycetidae</taxon>
        <taxon>Pleosporales</taxon>
        <taxon>Lindgomycetaceae</taxon>
        <taxon>Lindgomyces</taxon>
    </lineage>
</organism>
<accession>A0ACB6R4R7</accession>
<evidence type="ECO:0000313" key="2">
    <source>
        <dbReference type="Proteomes" id="UP000799755"/>
    </source>
</evidence>
<proteinExistence type="predicted"/>